<dbReference type="InterPro" id="IPR057301">
    <property type="entry name" value="Rrp5_OB_4th"/>
</dbReference>
<name>A0A8S4NQG1_OWEFU</name>
<dbReference type="InterPro" id="IPR057302">
    <property type="entry name" value="Rrp5_S1"/>
</dbReference>
<dbReference type="SUPFAM" id="SSF50249">
    <property type="entry name" value="Nucleic acid-binding proteins"/>
    <property type="match status" value="10"/>
</dbReference>
<evidence type="ECO:0000256" key="2">
    <source>
        <dbReference type="ARBA" id="ARBA00022552"/>
    </source>
</evidence>
<keyword evidence="9" id="KW-1185">Reference proteome</keyword>
<dbReference type="EMBL" id="CAIIXF020000005">
    <property type="protein sequence ID" value="CAH1783995.1"/>
    <property type="molecule type" value="Genomic_DNA"/>
</dbReference>
<dbReference type="SMART" id="SM00316">
    <property type="entry name" value="S1"/>
    <property type="match status" value="12"/>
</dbReference>
<dbReference type="Gene3D" id="2.40.50.140">
    <property type="entry name" value="Nucleic acid-binding proteins"/>
    <property type="match status" value="9"/>
</dbReference>
<dbReference type="InterPro" id="IPR045209">
    <property type="entry name" value="Rrp5"/>
</dbReference>
<feature type="domain" description="S1 motif" evidence="7">
    <location>
        <begin position="1227"/>
        <end position="1297"/>
    </location>
</feature>
<feature type="domain" description="S1 motif" evidence="7">
    <location>
        <begin position="461"/>
        <end position="535"/>
    </location>
</feature>
<feature type="region of interest" description="Disordered" evidence="6">
    <location>
        <begin position="1"/>
        <end position="25"/>
    </location>
</feature>
<dbReference type="GO" id="GO:0032040">
    <property type="term" value="C:small-subunit processome"/>
    <property type="evidence" value="ECO:0007669"/>
    <property type="project" value="TreeGrafter"/>
</dbReference>
<dbReference type="InterPro" id="IPR011990">
    <property type="entry name" value="TPR-like_helical_dom_sf"/>
</dbReference>
<feature type="domain" description="S1 motif" evidence="7">
    <location>
        <begin position="90"/>
        <end position="182"/>
    </location>
</feature>
<feature type="compositionally biased region" description="Acidic residues" evidence="6">
    <location>
        <begin position="1490"/>
        <end position="1500"/>
    </location>
</feature>
<keyword evidence="2" id="KW-0698">rRNA processing</keyword>
<organism evidence="8 9">
    <name type="scientific">Owenia fusiformis</name>
    <name type="common">Polychaete worm</name>
    <dbReference type="NCBI Taxonomy" id="6347"/>
    <lineage>
        <taxon>Eukaryota</taxon>
        <taxon>Metazoa</taxon>
        <taxon>Spiralia</taxon>
        <taxon>Lophotrochozoa</taxon>
        <taxon>Annelida</taxon>
        <taxon>Polychaeta</taxon>
        <taxon>Sedentaria</taxon>
        <taxon>Canalipalpata</taxon>
        <taxon>Sabellida</taxon>
        <taxon>Oweniida</taxon>
        <taxon>Oweniidae</taxon>
        <taxon>Owenia</taxon>
    </lineage>
</organism>
<keyword evidence="5" id="KW-0539">Nucleus</keyword>
<dbReference type="Pfam" id="PF23459">
    <property type="entry name" value="S1_RRP5"/>
    <property type="match status" value="2"/>
</dbReference>
<comment type="caution">
    <text evidence="8">The sequence shown here is derived from an EMBL/GenBank/DDBJ whole genome shotgun (WGS) entry which is preliminary data.</text>
</comment>
<dbReference type="PROSITE" id="PS50126">
    <property type="entry name" value="S1"/>
    <property type="match status" value="10"/>
</dbReference>
<dbReference type="Gene3D" id="1.25.40.10">
    <property type="entry name" value="Tetratricopeptide repeat domain"/>
    <property type="match status" value="1"/>
</dbReference>
<dbReference type="Pfam" id="PF05843">
    <property type="entry name" value="Suf"/>
    <property type="match status" value="1"/>
</dbReference>
<protein>
    <recommendedName>
        <fullName evidence="7">S1 motif domain-containing protein</fullName>
    </recommendedName>
</protein>
<dbReference type="SUPFAM" id="SSF48452">
    <property type="entry name" value="TPR-like"/>
    <property type="match status" value="2"/>
</dbReference>
<accession>A0A8S4NQG1</accession>
<keyword evidence="3" id="KW-0597">Phosphoprotein</keyword>
<dbReference type="Proteomes" id="UP000749559">
    <property type="component" value="Unassembled WGS sequence"/>
</dbReference>
<proteinExistence type="predicted"/>
<feature type="region of interest" description="Disordered" evidence="6">
    <location>
        <begin position="1399"/>
        <end position="1516"/>
    </location>
</feature>
<dbReference type="InterPro" id="IPR003107">
    <property type="entry name" value="HAT"/>
</dbReference>
<feature type="compositionally biased region" description="Basic and acidic residues" evidence="6">
    <location>
        <begin position="1410"/>
        <end position="1422"/>
    </location>
</feature>
<dbReference type="GO" id="GO:0003723">
    <property type="term" value="F:RNA binding"/>
    <property type="evidence" value="ECO:0007669"/>
    <property type="project" value="TreeGrafter"/>
</dbReference>
<dbReference type="GO" id="GO:0006364">
    <property type="term" value="P:rRNA processing"/>
    <property type="evidence" value="ECO:0007669"/>
    <property type="project" value="UniProtKB-KW"/>
</dbReference>
<feature type="domain" description="S1 motif" evidence="7">
    <location>
        <begin position="1043"/>
        <end position="1116"/>
    </location>
</feature>
<feature type="domain" description="S1 motif" evidence="7">
    <location>
        <begin position="856"/>
        <end position="918"/>
    </location>
</feature>
<evidence type="ECO:0000313" key="9">
    <source>
        <dbReference type="Proteomes" id="UP000749559"/>
    </source>
</evidence>
<keyword evidence="4" id="KW-0677">Repeat</keyword>
<feature type="domain" description="S1 motif" evidence="7">
    <location>
        <begin position="741"/>
        <end position="810"/>
    </location>
</feature>
<dbReference type="InterPro" id="IPR048059">
    <property type="entry name" value="Rrp5_S1_rpt_hs1_sc1"/>
</dbReference>
<comment type="subcellular location">
    <subcellularLocation>
        <location evidence="1">Nucleus</location>
        <location evidence="1">Nucleolus</location>
    </subcellularLocation>
</comment>
<feature type="domain" description="S1 motif" evidence="7">
    <location>
        <begin position="292"/>
        <end position="360"/>
    </location>
</feature>
<reference evidence="8" key="1">
    <citation type="submission" date="2022-03" db="EMBL/GenBank/DDBJ databases">
        <authorList>
            <person name="Martin C."/>
        </authorList>
    </citation>
    <scope>NUCLEOTIDE SEQUENCE</scope>
</reference>
<evidence type="ECO:0000256" key="3">
    <source>
        <dbReference type="ARBA" id="ARBA00022553"/>
    </source>
</evidence>
<evidence type="ECO:0000256" key="4">
    <source>
        <dbReference type="ARBA" id="ARBA00022737"/>
    </source>
</evidence>
<feature type="compositionally biased region" description="Polar residues" evidence="6">
    <location>
        <begin position="1469"/>
        <end position="1486"/>
    </location>
</feature>
<sequence length="1810" mass="202617">MPAEEESFPRGGINKKGNKAKELTTPVDKDLFKSDTTVDGAAINKRKRKSLNEEASGEKKAKIVGSGIGSQHARFDRFIEPLSYQNVTEGSLLYGCVKEVHDYELSIGFANGLTGTLKINNISDAYTELLRKITESDKEETESDELHSLHDLFHMGQFLNCKVLQVVSSGQTKKKHLKLTINPRDVNKGLTGGNLRNNMVLQGCVSSIEDHGYQIDLGIVGSKTFLTKKAAKKLLSKLSDDKLMIGQSIACLVEGYDKMAAATGEVRTINVNTNPKDINKAVIPDEVHFALNALLPGTKVVSTVKKSFQDGISVKFSGYTGHIHSSHLPKDPTLYDNGVEVTPIVLSINSTTKVVHMSLRSKLVKREEPTLLSQISVGQIFDEAEVTKVQKKLGVYFKLNDGLAGFSYIKNLHDKPVQDVNKAFQVGSKHKCRVKSFNPIDGLVVVSLQESYLDQAYTSYNDIVPGDKIKCKIMKVLDKCLIVSITSHITGVIPPQHWADVPIKNPSKRFSVGDTLKCRCLTCDPGNKKISLTNKKSLVKTKLPLLTDYSVATKGMVTEGYVMKILKNGVVVGFYNGVKGFVPKKELSTEIIELPEKVFYPGQVVKCVVIATDPSMDNKLMLSFKLDNKASFASKKVALPNSITIGKIYPCVVSAKQKTGLDIKLQVCGVQLTAFLPKEHLSDFVENCELLWNFYSVGDNIERVLLMGVTNRILTTSRKQSLIEASENGELVCSITDIKPGMLLQGCVKKIMEYGLFLEFPHNIVGLAPIKYVSDRKIPDLKSYINVGQSVTAKVIEVDEEKQRFLVSTRMSDCFHDETKVGLHILKEYLKERKVLMDDVAKKKGVKKRLAEHPVGSMTQVTVVEINDFGALCELENGVKGFSTMEHMIGNKCKAGDKTNAVVLYIDIGNSTVELSLNHSLLQALKSKMKTDRLSMMKLGQRVKSEVHLIRDDYVMVSLKGHMLGEMAYLPAKRNLSDKQLKLQYTIGQLNNVIIKSIEDGCIIANLEILESKAEIPEQRGRQRLTSESEDVTNVIQHNYKVGGIYDAVIKTVKPCQLNIRIEDKTPAMVHVSEIKDDPKEKEKVLNRFNPDMKIKVKVIGFREVISHKSLPLSHPNLTTSLPVCTLKPSKMLDIYKVKEDAEVQCNVGDKVTVFVQRWDNSAAWVQVSMGVIGKIPILNVSDNPKLLQYPKRLLKQSKCYHTTISAQNGDMLYLTMNGLPVFPKQGCCIMGKVTHKDSTKGLSIAMFGGWQGTVALTDMSDAFKKEPCEGYTVGSYVKAYVLTLEGKKCQLSLRLSRVQPSDTSKVKDKELTSLDELKVGQVLQGYVGKSTFAGVHVSLGHELEGVGQHPQLSDFFFKDKLSDVYIPGRLTACKILSIENGKVALSLRKRDTGKEECIDQKYKKSKRRDPKEKKETKEEAKKAKRKLENTPTVKGNKKAKLSEGSDSGVQTESEDEEEETSGADASRLSLSSGFNWNTPFTAQTPSADIESESEAEDQDELPKPKKTKTRLEKKEELKQEEKKIFAAELQLLNTDSAPQSAAEFDRLLMASPNSSVVWLQYMAFFLEMAEIDKARSVAERALTTISFREEQEKLNIWVAYMNLENMYGSHDTLNKIFKRAVAGNEELKVYQQLINIYTRSNKMEAAEQLYNTLLKKKPLNMDKSIWIGYAMFHFKNGKAEAAKKLLERSLKTLEQRDHVEVISKFAQLEFKFGEPERGKTMFENLVANYPKRIDLWFVYMDMMTKLNEPEAVRKLFERLIHLGLPAKKMKSVFKKYMDFEKVHGDEETQNAVKREAIEYVESKSNEDTV</sequence>
<dbReference type="FunFam" id="2.40.50.140:FF:000175">
    <property type="entry name" value="Programmed cell death 11"/>
    <property type="match status" value="1"/>
</dbReference>
<dbReference type="InterPro" id="IPR008847">
    <property type="entry name" value="Suf"/>
</dbReference>
<evidence type="ECO:0000256" key="5">
    <source>
        <dbReference type="ARBA" id="ARBA00023242"/>
    </source>
</evidence>
<dbReference type="CDD" id="cd05693">
    <property type="entry name" value="S1_Rrp5_repeat_hs1_sc1"/>
    <property type="match status" value="1"/>
</dbReference>
<feature type="domain" description="S1 motif" evidence="7">
    <location>
        <begin position="555"/>
        <end position="625"/>
    </location>
</feature>
<dbReference type="Pfam" id="PF24685">
    <property type="entry name" value="OB_RRP5_4th"/>
    <property type="match status" value="1"/>
</dbReference>
<feature type="domain" description="S1 motif" evidence="7">
    <location>
        <begin position="1321"/>
        <end position="1389"/>
    </location>
</feature>
<gene>
    <name evidence="8" type="ORF">OFUS_LOCUS10262</name>
</gene>
<evidence type="ECO:0000259" key="7">
    <source>
        <dbReference type="PROSITE" id="PS50126"/>
    </source>
</evidence>
<dbReference type="InterPro" id="IPR012340">
    <property type="entry name" value="NA-bd_OB-fold"/>
</dbReference>
<evidence type="ECO:0000256" key="1">
    <source>
        <dbReference type="ARBA" id="ARBA00004604"/>
    </source>
</evidence>
<evidence type="ECO:0000313" key="8">
    <source>
        <dbReference type="EMBL" id="CAH1783995.1"/>
    </source>
</evidence>
<dbReference type="FunFam" id="1.25.40.10:FF:000065">
    <property type="entry name" value="Programmed cell death 11"/>
    <property type="match status" value="1"/>
</dbReference>
<feature type="compositionally biased region" description="Acidic residues" evidence="6">
    <location>
        <begin position="1453"/>
        <end position="1462"/>
    </location>
</feature>
<dbReference type="PANTHER" id="PTHR23270">
    <property type="entry name" value="PROGRAMMED CELL DEATH PROTEIN 11 PRE-RRNA PROCESSING PROTEIN RRP5"/>
    <property type="match status" value="1"/>
</dbReference>
<dbReference type="SMART" id="SM00386">
    <property type="entry name" value="HAT"/>
    <property type="match status" value="6"/>
</dbReference>
<dbReference type="FunFam" id="2.40.50.140:FF:000103">
    <property type="entry name" value="protein RRP5 homolog"/>
    <property type="match status" value="2"/>
</dbReference>
<dbReference type="CDD" id="cd04461">
    <property type="entry name" value="S1_Rrp5_repeat_hs8_sc7"/>
    <property type="match status" value="1"/>
</dbReference>
<dbReference type="PANTHER" id="PTHR23270:SF10">
    <property type="entry name" value="PROTEIN RRP5 HOMOLOG"/>
    <property type="match status" value="1"/>
</dbReference>
<feature type="domain" description="S1 motif" evidence="7">
    <location>
        <begin position="378"/>
        <end position="449"/>
    </location>
</feature>
<dbReference type="OrthoDB" id="412781at2759"/>
<evidence type="ECO:0000256" key="6">
    <source>
        <dbReference type="SAM" id="MobiDB-lite"/>
    </source>
</evidence>
<dbReference type="InterPro" id="IPR003029">
    <property type="entry name" value="S1_domain"/>
</dbReference>